<evidence type="ECO:0000256" key="1">
    <source>
        <dbReference type="ARBA" id="ARBA00022729"/>
    </source>
</evidence>
<keyword evidence="2 5" id="KW-0456">Lyase</keyword>
<dbReference type="SUPFAM" id="SSF48230">
    <property type="entry name" value="Chondroitin AC/alginate lyase"/>
    <property type="match status" value="1"/>
</dbReference>
<name>A0A9E8SM52_9BACT</name>
<dbReference type="AlphaFoldDB" id="A0A9E8SM52"/>
<keyword evidence="1 3" id="KW-0732">Signal</keyword>
<evidence type="ECO:0000313" key="5">
    <source>
        <dbReference type="EMBL" id="WAC12944.1"/>
    </source>
</evidence>
<dbReference type="EMBL" id="CP112998">
    <property type="protein sequence ID" value="WAC12944.1"/>
    <property type="molecule type" value="Genomic_DNA"/>
</dbReference>
<sequence length="403" mass="45369">MKTAKNRLQVLSCIALVMGSLLLQSFKSPAQTFLIKPQYLQNAKDKVQKGDKTLLKALEDLKIRADKALKSGPYSVTYKSKVPPSGDKHDYMSVGPYWWPDSTKADGLPYIRKDGQVNPERYTIKDADYHGSLCRDVNLLGLAWYFTGDTRYSDHAAKLLKVWFLDKETRMNPNLNYGQAIPGVTAGRGIGIIDTHVLARLIDGLQLLKDSKSLSQADYNGIQDWYKAFLHWMRTSPIGVDEADEFNNHGTWYDVQTVSIALFTGQDDLAKQILEEQTKKRIASQLAKDGSQPHELARTVSWNYSVMNLQGFFQLAALGESVGVDLWNYTTPDGKSIKSAFTWLLPFAEQKKAWTYKQIKPIHFAGFAGLARTALLHYPDLDISGLKVDQQDENMMLLTSVAY</sequence>
<feature type="domain" description="Alginate lyase" evidence="4">
    <location>
        <begin position="75"/>
        <end position="354"/>
    </location>
</feature>
<dbReference type="Proteomes" id="UP001164653">
    <property type="component" value="Chromosome"/>
</dbReference>
<gene>
    <name evidence="5" type="ORF">ON006_03040</name>
</gene>
<keyword evidence="6" id="KW-1185">Reference proteome</keyword>
<dbReference type="InterPro" id="IPR008929">
    <property type="entry name" value="Chondroitin_lyas"/>
</dbReference>
<proteinExistence type="predicted"/>
<dbReference type="RefSeq" id="WP_244823640.1">
    <property type="nucleotide sequence ID" value="NZ_CP112998.1"/>
</dbReference>
<dbReference type="Gene3D" id="1.50.10.100">
    <property type="entry name" value="Chondroitin AC/alginate lyase"/>
    <property type="match status" value="1"/>
</dbReference>
<dbReference type="GO" id="GO:0042597">
    <property type="term" value="C:periplasmic space"/>
    <property type="evidence" value="ECO:0007669"/>
    <property type="project" value="InterPro"/>
</dbReference>
<evidence type="ECO:0000259" key="4">
    <source>
        <dbReference type="Pfam" id="PF05426"/>
    </source>
</evidence>
<dbReference type="InterPro" id="IPR008397">
    <property type="entry name" value="Alginate_lyase_dom"/>
</dbReference>
<evidence type="ECO:0000256" key="2">
    <source>
        <dbReference type="ARBA" id="ARBA00023239"/>
    </source>
</evidence>
<dbReference type="KEGG" id="dpf:ON006_03040"/>
<evidence type="ECO:0000313" key="6">
    <source>
        <dbReference type="Proteomes" id="UP001164653"/>
    </source>
</evidence>
<dbReference type="GO" id="GO:0016829">
    <property type="term" value="F:lyase activity"/>
    <property type="evidence" value="ECO:0007669"/>
    <property type="project" value="UniProtKB-KW"/>
</dbReference>
<accession>A0A9E8SM52</accession>
<dbReference type="Pfam" id="PF05426">
    <property type="entry name" value="Alginate_lyase"/>
    <property type="match status" value="1"/>
</dbReference>
<evidence type="ECO:0000256" key="3">
    <source>
        <dbReference type="SAM" id="SignalP"/>
    </source>
</evidence>
<feature type="signal peptide" evidence="3">
    <location>
        <begin position="1"/>
        <end position="30"/>
    </location>
</feature>
<organism evidence="5 6">
    <name type="scientific">Dyadobacter pollutisoli</name>
    <dbReference type="NCBI Taxonomy" id="2910158"/>
    <lineage>
        <taxon>Bacteria</taxon>
        <taxon>Pseudomonadati</taxon>
        <taxon>Bacteroidota</taxon>
        <taxon>Cytophagia</taxon>
        <taxon>Cytophagales</taxon>
        <taxon>Spirosomataceae</taxon>
        <taxon>Dyadobacter</taxon>
    </lineage>
</organism>
<protein>
    <submittedName>
        <fullName evidence="5">Alginate lyase family protein</fullName>
    </submittedName>
</protein>
<reference evidence="5" key="1">
    <citation type="submission" date="2022-11" db="EMBL/GenBank/DDBJ databases">
        <title>Dyadobacter pollutisoli sp. nov., isolated from plastic dumped soil.</title>
        <authorList>
            <person name="Kim J.M."/>
            <person name="Kim K.R."/>
            <person name="Lee J.K."/>
            <person name="Hao L."/>
            <person name="Jeon C.O."/>
        </authorList>
    </citation>
    <scope>NUCLEOTIDE SEQUENCE</scope>
    <source>
        <strain evidence="5">U1</strain>
    </source>
</reference>
<feature type="chain" id="PRO_5039374357" evidence="3">
    <location>
        <begin position="31"/>
        <end position="403"/>
    </location>
</feature>